<reference evidence="1" key="1">
    <citation type="submission" date="2023-04" db="EMBL/GenBank/DDBJ databases">
        <title>Draft Genome sequencing of Naganishia species isolated from polar environments using Oxford Nanopore Technology.</title>
        <authorList>
            <person name="Leo P."/>
            <person name="Venkateswaran K."/>
        </authorList>
    </citation>
    <scope>NUCLEOTIDE SEQUENCE</scope>
    <source>
        <strain evidence="1">MNA-CCFEE 5262</strain>
    </source>
</reference>
<gene>
    <name evidence="1" type="ORF">QFC20_004437</name>
</gene>
<dbReference type="Proteomes" id="UP001230649">
    <property type="component" value="Unassembled WGS sequence"/>
</dbReference>
<organism evidence="1 2">
    <name type="scientific">Naganishia adeliensis</name>
    <dbReference type="NCBI Taxonomy" id="92952"/>
    <lineage>
        <taxon>Eukaryota</taxon>
        <taxon>Fungi</taxon>
        <taxon>Dikarya</taxon>
        <taxon>Basidiomycota</taxon>
        <taxon>Agaricomycotina</taxon>
        <taxon>Tremellomycetes</taxon>
        <taxon>Filobasidiales</taxon>
        <taxon>Filobasidiaceae</taxon>
        <taxon>Naganishia</taxon>
    </lineage>
</organism>
<evidence type="ECO:0000313" key="2">
    <source>
        <dbReference type="Proteomes" id="UP001230649"/>
    </source>
</evidence>
<name>A0ACC2W2A5_9TREE</name>
<sequence length="292" mass="32674">MPILTEDPRRLTHPHNLSFPAVISPTPTRISPAPSRVPPRIETWRGRKRSRSPSTSPAGSPERTWRTWSGTQTLNKEPMVMERQLLVRDDLVASGQQQQGQRGPFLAHHQGFQDYAVRSGVQLVLPTDETIAHPSAQTLENPDASESIINHQHGPLSKRKASIHSASSIHQDPQTHADAPKIKRPRFKGSYEHPSSAGEITSEDSYTLMNQEVPVWDIRRSAENSRESAEGASVRLSIGKGDWADLEEYREGDMSEDLENGYYVSSNMLLHDLVSLRDPTFAEVESLCFPDM</sequence>
<dbReference type="EMBL" id="JASBWS010000051">
    <property type="protein sequence ID" value="KAJ9104996.1"/>
    <property type="molecule type" value="Genomic_DNA"/>
</dbReference>
<proteinExistence type="predicted"/>
<comment type="caution">
    <text evidence="1">The sequence shown here is derived from an EMBL/GenBank/DDBJ whole genome shotgun (WGS) entry which is preliminary data.</text>
</comment>
<keyword evidence="2" id="KW-1185">Reference proteome</keyword>
<accession>A0ACC2W2A5</accession>
<evidence type="ECO:0000313" key="1">
    <source>
        <dbReference type="EMBL" id="KAJ9104996.1"/>
    </source>
</evidence>
<protein>
    <submittedName>
        <fullName evidence="1">Uncharacterized protein</fullName>
    </submittedName>
</protein>